<organism evidence="1">
    <name type="scientific">hydrothermal vent metagenome</name>
    <dbReference type="NCBI Taxonomy" id="652676"/>
    <lineage>
        <taxon>unclassified sequences</taxon>
        <taxon>metagenomes</taxon>
        <taxon>ecological metagenomes</taxon>
    </lineage>
</organism>
<protein>
    <submittedName>
        <fullName evidence="1">Uncharacterized protein</fullName>
    </submittedName>
</protein>
<accession>A0A3B1E1Q1</accession>
<dbReference type="InterPro" id="IPR011256">
    <property type="entry name" value="Reg_factor_effector_dom_sf"/>
</dbReference>
<dbReference type="AlphaFoldDB" id="A0A3B1E1Q1"/>
<proteinExistence type="predicted"/>
<sequence length="62" mass="6632">MFRAGVLSTPSAPPDFEGDPNANITVLDLPAEGPCFEVYFNSPMDTKPDDLLTAIHVPIAES</sequence>
<dbReference type="Gene3D" id="3.20.80.10">
    <property type="entry name" value="Regulatory factor, effector binding domain"/>
    <property type="match status" value="1"/>
</dbReference>
<dbReference type="EMBL" id="UOGK01000001">
    <property type="protein sequence ID" value="VAX35667.1"/>
    <property type="molecule type" value="Genomic_DNA"/>
</dbReference>
<gene>
    <name evidence="1" type="ORF">MNBD_PLANCTO03-209</name>
</gene>
<reference evidence="1" key="1">
    <citation type="submission" date="2018-06" db="EMBL/GenBank/DDBJ databases">
        <authorList>
            <person name="Zhirakovskaya E."/>
        </authorList>
    </citation>
    <scope>NUCLEOTIDE SEQUENCE</scope>
</reference>
<name>A0A3B1E1Q1_9ZZZZ</name>
<evidence type="ECO:0000313" key="1">
    <source>
        <dbReference type="EMBL" id="VAX35667.1"/>
    </source>
</evidence>